<sequence>MTSSDHSTKDVIDISDDSPGPSQASGAGPFPAPSTAQAAAEVLTINSAQPGNAGPSQGSSPPASNAAAEVVRALEGVHRGVTARLDRTNLAQPIEENTRDIQELRRKNDANLQGITEVGQTLASHAQMLRDVQAGMENLYGGSPLSAQPPSPEPEPEPEPERCIITFWVSPEMRAKIRGFEDF</sequence>
<dbReference type="RefSeq" id="XP_030998851.1">
    <property type="nucleotide sequence ID" value="XM_031137538.1"/>
</dbReference>
<dbReference type="InParanoid" id="A0A507BKC1"/>
<feature type="region of interest" description="Disordered" evidence="1">
    <location>
        <begin position="137"/>
        <end position="161"/>
    </location>
</feature>
<organism evidence="2 3">
    <name type="scientific">Thyridium curvatum</name>
    <dbReference type="NCBI Taxonomy" id="1093900"/>
    <lineage>
        <taxon>Eukaryota</taxon>
        <taxon>Fungi</taxon>
        <taxon>Dikarya</taxon>
        <taxon>Ascomycota</taxon>
        <taxon>Pezizomycotina</taxon>
        <taxon>Sordariomycetes</taxon>
        <taxon>Sordariomycetidae</taxon>
        <taxon>Thyridiales</taxon>
        <taxon>Thyridiaceae</taxon>
        <taxon>Thyridium</taxon>
    </lineage>
</organism>
<keyword evidence="3" id="KW-1185">Reference proteome</keyword>
<dbReference type="AlphaFoldDB" id="A0A507BKC1"/>
<protein>
    <submittedName>
        <fullName evidence="2">Uncharacterized protein</fullName>
    </submittedName>
</protein>
<evidence type="ECO:0000313" key="3">
    <source>
        <dbReference type="Proteomes" id="UP000319257"/>
    </source>
</evidence>
<proteinExistence type="predicted"/>
<feature type="region of interest" description="Disordered" evidence="1">
    <location>
        <begin position="1"/>
        <end position="69"/>
    </location>
</feature>
<feature type="compositionally biased region" description="Low complexity" evidence="1">
    <location>
        <begin position="49"/>
        <end position="68"/>
    </location>
</feature>
<reference evidence="2 3" key="1">
    <citation type="submission" date="2019-06" db="EMBL/GenBank/DDBJ databases">
        <title>Draft genome sequence of the filamentous fungus Phialemoniopsis curvata isolated from diesel fuel.</title>
        <authorList>
            <person name="Varaljay V.A."/>
            <person name="Lyon W.J."/>
            <person name="Crouch A.L."/>
            <person name="Drake C.E."/>
            <person name="Hollomon J.M."/>
            <person name="Nadeau L.J."/>
            <person name="Nunn H.S."/>
            <person name="Stevenson B.S."/>
            <person name="Bojanowski C.L."/>
            <person name="Crookes-Goodson W.J."/>
        </authorList>
    </citation>
    <scope>NUCLEOTIDE SEQUENCE [LARGE SCALE GENOMIC DNA]</scope>
    <source>
        <strain evidence="2 3">D216</strain>
    </source>
</reference>
<dbReference type="GeneID" id="41970705"/>
<feature type="compositionally biased region" description="Basic and acidic residues" evidence="1">
    <location>
        <begin position="1"/>
        <end position="12"/>
    </location>
</feature>
<name>A0A507BKC1_9PEZI</name>
<gene>
    <name evidence="2" type="ORF">E0L32_003258</name>
</gene>
<accession>A0A507BKC1</accession>
<evidence type="ECO:0000313" key="2">
    <source>
        <dbReference type="EMBL" id="TPX17140.1"/>
    </source>
</evidence>
<dbReference type="Proteomes" id="UP000319257">
    <property type="component" value="Unassembled WGS sequence"/>
</dbReference>
<dbReference type="EMBL" id="SKBQ01000014">
    <property type="protein sequence ID" value="TPX17140.1"/>
    <property type="molecule type" value="Genomic_DNA"/>
</dbReference>
<comment type="caution">
    <text evidence="2">The sequence shown here is derived from an EMBL/GenBank/DDBJ whole genome shotgun (WGS) entry which is preliminary data.</text>
</comment>
<evidence type="ECO:0000256" key="1">
    <source>
        <dbReference type="SAM" id="MobiDB-lite"/>
    </source>
</evidence>